<proteinExistence type="predicted"/>
<protein>
    <submittedName>
        <fullName evidence="1">Uncharacterized protein</fullName>
    </submittedName>
</protein>
<reference evidence="1 2" key="1">
    <citation type="journal article" date="2012" name="J. Bacteriol.">
        <title>Genome Sequence of the Protease-Producing Bacterium Rheinheimera nanhaiensis E407-8T, Isolated from Deep-Sea Sediment of the South China Sea.</title>
        <authorList>
            <person name="Zhang X.-Y."/>
            <person name="Zhang Y.-J."/>
            <person name="Qin Q.-L."/>
            <person name="Xie B.-B."/>
            <person name="Chen X.-L."/>
            <person name="Zhou B.-C."/>
            <person name="Zhang Y.-Z."/>
        </authorList>
    </citation>
    <scope>NUCLEOTIDE SEQUENCE [LARGE SCALE GENOMIC DNA]</scope>
    <source>
        <strain evidence="1 2">E407-8</strain>
    </source>
</reference>
<sequence length="49" mass="5565">MQSIAIADLLFLHTIAKEFYCLIVRFTERCRCDPVPIKALLPLSAVQTD</sequence>
<dbReference type="AlphaFoldDB" id="I1E089"/>
<evidence type="ECO:0000313" key="2">
    <source>
        <dbReference type="Proteomes" id="UP000004374"/>
    </source>
</evidence>
<dbReference type="STRING" id="562729.RNAN_2723"/>
<dbReference type="EMBL" id="BAFK01000016">
    <property type="protein sequence ID" value="GAB59717.1"/>
    <property type="molecule type" value="Genomic_DNA"/>
</dbReference>
<name>I1E089_9GAMM</name>
<accession>I1E089</accession>
<evidence type="ECO:0000313" key="1">
    <source>
        <dbReference type="EMBL" id="GAB59717.1"/>
    </source>
</evidence>
<keyword evidence="2" id="KW-1185">Reference proteome</keyword>
<dbReference type="Proteomes" id="UP000004374">
    <property type="component" value="Unassembled WGS sequence"/>
</dbReference>
<gene>
    <name evidence="1" type="ORF">RNAN_2723</name>
</gene>
<comment type="caution">
    <text evidence="1">The sequence shown here is derived from an EMBL/GenBank/DDBJ whole genome shotgun (WGS) entry which is preliminary data.</text>
</comment>
<organism evidence="1 2">
    <name type="scientific">Rheinheimera nanhaiensis E407-8</name>
    <dbReference type="NCBI Taxonomy" id="562729"/>
    <lineage>
        <taxon>Bacteria</taxon>
        <taxon>Pseudomonadati</taxon>
        <taxon>Pseudomonadota</taxon>
        <taxon>Gammaproteobacteria</taxon>
        <taxon>Chromatiales</taxon>
        <taxon>Chromatiaceae</taxon>
        <taxon>Rheinheimera</taxon>
    </lineage>
</organism>